<organism evidence="1 2">
    <name type="scientific">Irpex rosettiformis</name>
    <dbReference type="NCBI Taxonomy" id="378272"/>
    <lineage>
        <taxon>Eukaryota</taxon>
        <taxon>Fungi</taxon>
        <taxon>Dikarya</taxon>
        <taxon>Basidiomycota</taxon>
        <taxon>Agaricomycotina</taxon>
        <taxon>Agaricomycetes</taxon>
        <taxon>Polyporales</taxon>
        <taxon>Irpicaceae</taxon>
        <taxon>Irpex</taxon>
    </lineage>
</organism>
<proteinExistence type="predicted"/>
<comment type="caution">
    <text evidence="1">The sequence shown here is derived from an EMBL/GenBank/DDBJ whole genome shotgun (WGS) entry which is preliminary data.</text>
</comment>
<protein>
    <submittedName>
        <fullName evidence="1">Uncharacterized protein</fullName>
    </submittedName>
</protein>
<sequence>MAINTELLWLEPENVIQSYVLLLCRDDLLRVGLSRRRWDEETCQGARPTGSVFSRGKQSESEAATRDTSQIIRKREAVMWTRMQSSVCVGEGEVENYVADYPRTWRRGVEVVIVVVVGRAFEDWAESSSRIPGVIVGYRYFPVLLGVIAEYHSMAGVDSTTVTSCSFVGRLARSRLIDAFVNLASFG</sequence>
<evidence type="ECO:0000313" key="2">
    <source>
        <dbReference type="Proteomes" id="UP001055072"/>
    </source>
</evidence>
<name>A0ACB8UC11_9APHY</name>
<dbReference type="Proteomes" id="UP001055072">
    <property type="component" value="Unassembled WGS sequence"/>
</dbReference>
<gene>
    <name evidence="1" type="ORF">BDY19DRAFT_904405</name>
</gene>
<accession>A0ACB8UC11</accession>
<evidence type="ECO:0000313" key="1">
    <source>
        <dbReference type="EMBL" id="KAI0091805.1"/>
    </source>
</evidence>
<dbReference type="EMBL" id="MU274905">
    <property type="protein sequence ID" value="KAI0091805.1"/>
    <property type="molecule type" value="Genomic_DNA"/>
</dbReference>
<reference evidence="1" key="1">
    <citation type="journal article" date="2021" name="Environ. Microbiol.">
        <title>Gene family expansions and transcriptome signatures uncover fungal adaptations to wood decay.</title>
        <authorList>
            <person name="Hage H."/>
            <person name="Miyauchi S."/>
            <person name="Viragh M."/>
            <person name="Drula E."/>
            <person name="Min B."/>
            <person name="Chaduli D."/>
            <person name="Navarro D."/>
            <person name="Favel A."/>
            <person name="Norest M."/>
            <person name="Lesage-Meessen L."/>
            <person name="Balint B."/>
            <person name="Merenyi Z."/>
            <person name="de Eugenio L."/>
            <person name="Morin E."/>
            <person name="Martinez A.T."/>
            <person name="Baldrian P."/>
            <person name="Stursova M."/>
            <person name="Martinez M.J."/>
            <person name="Novotny C."/>
            <person name="Magnuson J.K."/>
            <person name="Spatafora J.W."/>
            <person name="Maurice S."/>
            <person name="Pangilinan J."/>
            <person name="Andreopoulos W."/>
            <person name="LaButti K."/>
            <person name="Hundley H."/>
            <person name="Na H."/>
            <person name="Kuo A."/>
            <person name="Barry K."/>
            <person name="Lipzen A."/>
            <person name="Henrissat B."/>
            <person name="Riley R."/>
            <person name="Ahrendt S."/>
            <person name="Nagy L.G."/>
            <person name="Grigoriev I.V."/>
            <person name="Martin F."/>
            <person name="Rosso M.N."/>
        </authorList>
    </citation>
    <scope>NUCLEOTIDE SEQUENCE</scope>
    <source>
        <strain evidence="1">CBS 384.51</strain>
    </source>
</reference>
<keyword evidence="2" id="KW-1185">Reference proteome</keyword>